<feature type="domain" description="Serine dehydratase-like alpha subunit" evidence="12">
    <location>
        <begin position="22"/>
        <end position="279"/>
    </location>
</feature>
<evidence type="ECO:0000313" key="13">
    <source>
        <dbReference type="EMBL" id="CDB46170.1"/>
    </source>
</evidence>
<dbReference type="EC" id="4.3.1.17" evidence="11"/>
<evidence type="ECO:0000256" key="1">
    <source>
        <dbReference type="ARBA" id="ARBA00001966"/>
    </source>
</evidence>
<sequence>MINEKISLRTWIEAAADQGVPLHTYLLKLSSEELELSEDAILEQMQTMLQVMEESAAFGLTGVSSHSGLTGGAAKKLQEARQSENYKNILGGVVNDAVAYAMAVGECNAAMGRIVAAPTAGASGVLPGVLLALKQHYNLNERQMAEALVVAGNIGMVIASRASLSGAMGGCQAECGSGAAMAAGAAVDVLGGTPEQVGHAVAIVFKNMLGLVCDPVAGLVEVPCIKRNGGAAAQALLAAELALAGITSFIPADEAIDAMKSVGDRLPCTLKETAEGGLAQTPTALAWAQAYFAADGKI</sequence>
<accession>R6IA48</accession>
<dbReference type="GO" id="GO:0006094">
    <property type="term" value="P:gluconeogenesis"/>
    <property type="evidence" value="ECO:0007669"/>
    <property type="project" value="UniProtKB-KW"/>
</dbReference>
<keyword evidence="6 11" id="KW-0479">Metal-binding</keyword>
<evidence type="ECO:0000256" key="3">
    <source>
        <dbReference type="ARBA" id="ARBA00008636"/>
    </source>
</evidence>
<comment type="similarity">
    <text evidence="3 11">Belongs to the iron-sulfur dependent L-serine dehydratase family.</text>
</comment>
<name>R6IA48_9FIRM</name>
<dbReference type="GO" id="GO:0003941">
    <property type="term" value="F:L-serine ammonia-lyase activity"/>
    <property type="evidence" value="ECO:0007669"/>
    <property type="project" value="UniProtKB-UniRule"/>
</dbReference>
<dbReference type="PANTHER" id="PTHR30182">
    <property type="entry name" value="L-SERINE DEHYDRATASE"/>
    <property type="match status" value="1"/>
</dbReference>
<dbReference type="GO" id="GO:0046872">
    <property type="term" value="F:metal ion binding"/>
    <property type="evidence" value="ECO:0007669"/>
    <property type="project" value="UniProtKB-KW"/>
</dbReference>
<dbReference type="PANTHER" id="PTHR30182:SF1">
    <property type="entry name" value="L-SERINE DEHYDRATASE 1"/>
    <property type="match status" value="1"/>
</dbReference>
<comment type="pathway">
    <text evidence="2">Carbohydrate biosynthesis; gluconeogenesis.</text>
</comment>
<evidence type="ECO:0000256" key="10">
    <source>
        <dbReference type="ARBA" id="ARBA00049406"/>
    </source>
</evidence>
<comment type="cofactor">
    <cofactor evidence="1 11">
        <name>[4Fe-4S] cluster</name>
        <dbReference type="ChEBI" id="CHEBI:49883"/>
    </cofactor>
</comment>
<keyword evidence="8 11" id="KW-0411">Iron-sulfur</keyword>
<dbReference type="eggNOG" id="COG1760">
    <property type="taxonomic scope" value="Bacteria"/>
</dbReference>
<dbReference type="InterPro" id="IPR005130">
    <property type="entry name" value="Ser_deHydtase-like_asu"/>
</dbReference>
<evidence type="ECO:0000256" key="7">
    <source>
        <dbReference type="ARBA" id="ARBA00023004"/>
    </source>
</evidence>
<dbReference type="Pfam" id="PF03313">
    <property type="entry name" value="SDH_alpha"/>
    <property type="match status" value="1"/>
</dbReference>
<dbReference type="AlphaFoldDB" id="R6IA48"/>
<dbReference type="InterPro" id="IPR036148">
    <property type="entry name" value="MmgE/PrpD_sf"/>
</dbReference>
<dbReference type="STRING" id="1262914.BN533_01227"/>
<gene>
    <name evidence="13" type="ORF">BN533_01227</name>
</gene>
<evidence type="ECO:0000256" key="6">
    <source>
        <dbReference type="ARBA" id="ARBA00022723"/>
    </source>
</evidence>
<evidence type="ECO:0000256" key="5">
    <source>
        <dbReference type="ARBA" id="ARBA00022485"/>
    </source>
</evidence>
<keyword evidence="4 11" id="KW-0312">Gluconeogenesis</keyword>
<reference evidence="13" key="1">
    <citation type="submission" date="2012-11" db="EMBL/GenBank/DDBJ databases">
        <title>Dependencies among metagenomic species, viruses, plasmids and units of genetic variation.</title>
        <authorList>
            <person name="Nielsen H.B."/>
            <person name="Almeida M."/>
            <person name="Juncker A.S."/>
            <person name="Rasmussen S."/>
            <person name="Li J."/>
            <person name="Sunagawa S."/>
            <person name="Plichta D."/>
            <person name="Gautier L."/>
            <person name="Le Chatelier E."/>
            <person name="Peletier E."/>
            <person name="Bonde I."/>
            <person name="Nielsen T."/>
            <person name="Manichanh C."/>
            <person name="Arumugam M."/>
            <person name="Batto J."/>
            <person name="Santos M.B.Q.D."/>
            <person name="Blom N."/>
            <person name="Borruel N."/>
            <person name="Burgdorf K.S."/>
            <person name="Boumezbeur F."/>
            <person name="Casellas F."/>
            <person name="Dore J."/>
            <person name="Guarner F."/>
            <person name="Hansen T."/>
            <person name="Hildebrand F."/>
            <person name="Kaas R.S."/>
            <person name="Kennedy S."/>
            <person name="Kristiansen K."/>
            <person name="Kultima J.R."/>
            <person name="Leonard P."/>
            <person name="Levenez F."/>
            <person name="Lund O."/>
            <person name="Moumen B."/>
            <person name="Le Paslier D."/>
            <person name="Pons N."/>
            <person name="Pedersen O."/>
            <person name="Prifti E."/>
            <person name="Qin J."/>
            <person name="Raes J."/>
            <person name="Tap J."/>
            <person name="Tims S."/>
            <person name="Ussery D.W."/>
            <person name="Yamada T."/>
            <person name="MetaHit consortium"/>
            <person name="Renault P."/>
            <person name="Sicheritz-Ponten T."/>
            <person name="Bork P."/>
            <person name="Wang J."/>
            <person name="Brunak S."/>
            <person name="Ehrlich S.D."/>
        </authorList>
    </citation>
    <scope>NUCLEOTIDE SEQUENCE [LARGE SCALE GENOMIC DNA]</scope>
</reference>
<organism evidence="13">
    <name type="scientific">Phascolarctobacterium faecium</name>
    <dbReference type="NCBI Taxonomy" id="33025"/>
    <lineage>
        <taxon>Bacteria</taxon>
        <taxon>Bacillati</taxon>
        <taxon>Bacillota</taxon>
        <taxon>Negativicutes</taxon>
        <taxon>Acidaminococcales</taxon>
        <taxon>Acidaminococcaceae</taxon>
        <taxon>Phascolarctobacterium</taxon>
    </lineage>
</organism>
<dbReference type="HOGENOM" id="CLU_022305_2_0_9"/>
<keyword evidence="7 11" id="KW-0408">Iron</keyword>
<evidence type="ECO:0000256" key="4">
    <source>
        <dbReference type="ARBA" id="ARBA00022432"/>
    </source>
</evidence>
<proteinExistence type="inferred from homology"/>
<evidence type="ECO:0000256" key="8">
    <source>
        <dbReference type="ARBA" id="ARBA00023014"/>
    </source>
</evidence>
<dbReference type="EMBL" id="CBDS010000075">
    <property type="protein sequence ID" value="CDB46170.1"/>
    <property type="molecule type" value="Genomic_DNA"/>
</dbReference>
<evidence type="ECO:0000256" key="11">
    <source>
        <dbReference type="RuleBase" id="RU366059"/>
    </source>
</evidence>
<dbReference type="NCBIfam" id="TIGR00718">
    <property type="entry name" value="sda_alpha"/>
    <property type="match status" value="1"/>
</dbReference>
<protein>
    <recommendedName>
        <fullName evidence="11">L-serine dehydratase</fullName>
        <ecNumber evidence="11">4.3.1.17</ecNumber>
    </recommendedName>
</protein>
<evidence type="ECO:0000256" key="9">
    <source>
        <dbReference type="ARBA" id="ARBA00023239"/>
    </source>
</evidence>
<keyword evidence="9 11" id="KW-0456">Lyase</keyword>
<dbReference type="SUPFAM" id="SSF103378">
    <property type="entry name" value="2-methylcitrate dehydratase PrpD"/>
    <property type="match status" value="1"/>
</dbReference>
<comment type="catalytic activity">
    <reaction evidence="10 11">
        <text>L-serine = pyruvate + NH4(+)</text>
        <dbReference type="Rhea" id="RHEA:19169"/>
        <dbReference type="ChEBI" id="CHEBI:15361"/>
        <dbReference type="ChEBI" id="CHEBI:28938"/>
        <dbReference type="ChEBI" id="CHEBI:33384"/>
        <dbReference type="EC" id="4.3.1.17"/>
    </reaction>
</comment>
<evidence type="ECO:0000259" key="12">
    <source>
        <dbReference type="Pfam" id="PF03313"/>
    </source>
</evidence>
<dbReference type="InterPro" id="IPR004642">
    <property type="entry name" value="Ser_deHydtase_asu"/>
</dbReference>
<comment type="caution">
    <text evidence="13">The sequence shown here is derived from an EMBL/GenBank/DDBJ whole genome shotgun (WGS) entry which is preliminary data.</text>
</comment>
<dbReference type="InterPro" id="IPR051318">
    <property type="entry name" value="Fe-S_L-Ser"/>
</dbReference>
<evidence type="ECO:0000256" key="2">
    <source>
        <dbReference type="ARBA" id="ARBA00004742"/>
    </source>
</evidence>
<keyword evidence="5 11" id="KW-0004">4Fe-4S</keyword>
<dbReference type="GO" id="GO:0051539">
    <property type="term" value="F:4 iron, 4 sulfur cluster binding"/>
    <property type="evidence" value="ECO:0007669"/>
    <property type="project" value="UniProtKB-UniRule"/>
</dbReference>